<proteinExistence type="predicted"/>
<comment type="caution">
    <text evidence="1">The sequence shown here is derived from an EMBL/GenBank/DDBJ whole genome shotgun (WGS) entry which is preliminary data.</text>
</comment>
<sequence length="117" mass="12888">MTDHMSHEDYVLQVRGEAVRTCAGILDGSVGVLEGCHLLSSLRWEVEVDERDSDFVTFSMISSEIEGLPIGNDRQHWSKAALAELEPDVRAAVAWAMPTAKRACQSVIERFATKPSA</sequence>
<evidence type="ECO:0000313" key="2">
    <source>
        <dbReference type="Proteomes" id="UP001226084"/>
    </source>
</evidence>
<organism evidence="1 2">
    <name type="scientific">Stenotrophomonas rhizophila</name>
    <dbReference type="NCBI Taxonomy" id="216778"/>
    <lineage>
        <taxon>Bacteria</taxon>
        <taxon>Pseudomonadati</taxon>
        <taxon>Pseudomonadota</taxon>
        <taxon>Gammaproteobacteria</taxon>
        <taxon>Lysobacterales</taxon>
        <taxon>Lysobacteraceae</taxon>
        <taxon>Stenotrophomonas</taxon>
    </lineage>
</organism>
<accession>A0AAP5AJ66</accession>
<gene>
    <name evidence="1" type="ORF">QE424_002743</name>
</gene>
<dbReference type="AlphaFoldDB" id="A0AAP5AJ66"/>
<reference evidence="1" key="1">
    <citation type="submission" date="2023-07" db="EMBL/GenBank/DDBJ databases">
        <title>Functional and genomic diversity of the sorghum phyllosphere microbiome.</title>
        <authorList>
            <person name="Shade A."/>
        </authorList>
    </citation>
    <scope>NUCLEOTIDE SEQUENCE</scope>
    <source>
        <strain evidence="1">SORGH_AS_0457</strain>
    </source>
</reference>
<evidence type="ECO:0008006" key="3">
    <source>
        <dbReference type="Google" id="ProtNLM"/>
    </source>
</evidence>
<protein>
    <recommendedName>
        <fullName evidence="3">DUF2489 domain-containing protein</fullName>
    </recommendedName>
</protein>
<dbReference type="EMBL" id="JAUTAS010000001">
    <property type="protein sequence ID" value="MDQ1109584.1"/>
    <property type="molecule type" value="Genomic_DNA"/>
</dbReference>
<evidence type="ECO:0000313" key="1">
    <source>
        <dbReference type="EMBL" id="MDQ1109584.1"/>
    </source>
</evidence>
<name>A0AAP5AJ66_9GAMM</name>
<dbReference type="RefSeq" id="WP_307107374.1">
    <property type="nucleotide sequence ID" value="NZ_JAUTAS010000001.1"/>
</dbReference>
<dbReference type="Proteomes" id="UP001226084">
    <property type="component" value="Unassembled WGS sequence"/>
</dbReference>